<keyword evidence="5 8" id="KW-0472">Membrane</keyword>
<keyword evidence="6" id="KW-0564">Palmitate</keyword>
<dbReference type="Gene3D" id="3.30.300.210">
    <property type="entry name" value="Nutrient germinant receptor protein C, domain 3"/>
    <property type="match status" value="1"/>
</dbReference>
<evidence type="ECO:0000256" key="5">
    <source>
        <dbReference type="ARBA" id="ARBA00023136"/>
    </source>
</evidence>
<evidence type="ECO:0000256" key="4">
    <source>
        <dbReference type="ARBA" id="ARBA00022729"/>
    </source>
</evidence>
<keyword evidence="4" id="KW-0732">Signal</keyword>
<name>A0A934HXF7_9CLOT</name>
<gene>
    <name evidence="11" type="ORF">I6U51_05460</name>
</gene>
<dbReference type="Proteomes" id="UP000622687">
    <property type="component" value="Unassembled WGS sequence"/>
</dbReference>
<evidence type="ECO:0000256" key="1">
    <source>
        <dbReference type="ARBA" id="ARBA00004635"/>
    </source>
</evidence>
<keyword evidence="8" id="KW-1133">Transmembrane helix</keyword>
<dbReference type="GO" id="GO:0009847">
    <property type="term" value="P:spore germination"/>
    <property type="evidence" value="ECO:0007669"/>
    <property type="project" value="InterPro"/>
</dbReference>
<dbReference type="PANTHER" id="PTHR35789">
    <property type="entry name" value="SPORE GERMINATION PROTEIN B3"/>
    <property type="match status" value="1"/>
</dbReference>
<keyword evidence="3" id="KW-0309">Germination</keyword>
<dbReference type="AlphaFoldDB" id="A0A934HXF7"/>
<evidence type="ECO:0000259" key="9">
    <source>
        <dbReference type="Pfam" id="PF05504"/>
    </source>
</evidence>
<reference evidence="11" key="1">
    <citation type="submission" date="2020-12" db="EMBL/GenBank/DDBJ databases">
        <title>Clostridium thailandense sp. nov., a novel acetogenic bacterium isolated from peat land soil in Thailand.</title>
        <authorList>
            <person name="Chaikitkaew S."/>
            <person name="Birkeland N.K."/>
        </authorList>
    </citation>
    <scope>NUCLEOTIDE SEQUENCE</scope>
    <source>
        <strain evidence="11">DSM 17425</strain>
    </source>
</reference>
<evidence type="ECO:0000256" key="3">
    <source>
        <dbReference type="ARBA" id="ARBA00022544"/>
    </source>
</evidence>
<dbReference type="InterPro" id="IPR046953">
    <property type="entry name" value="Spore_GerAC-like_C"/>
</dbReference>
<keyword evidence="7" id="KW-0449">Lipoprotein</keyword>
<evidence type="ECO:0000259" key="10">
    <source>
        <dbReference type="Pfam" id="PF25198"/>
    </source>
</evidence>
<proteinExistence type="inferred from homology"/>
<dbReference type="Pfam" id="PF05504">
    <property type="entry name" value="Spore_GerAC"/>
    <property type="match status" value="1"/>
</dbReference>
<evidence type="ECO:0000256" key="2">
    <source>
        <dbReference type="ARBA" id="ARBA00007886"/>
    </source>
</evidence>
<evidence type="ECO:0000313" key="12">
    <source>
        <dbReference type="Proteomes" id="UP000622687"/>
    </source>
</evidence>
<dbReference type="NCBIfam" id="TIGR02887">
    <property type="entry name" value="spore_ger_x_C"/>
    <property type="match status" value="1"/>
</dbReference>
<evidence type="ECO:0000313" key="11">
    <source>
        <dbReference type="EMBL" id="MBI6872155.1"/>
    </source>
</evidence>
<dbReference type="InterPro" id="IPR008844">
    <property type="entry name" value="Spore_GerAC-like"/>
</dbReference>
<evidence type="ECO:0000256" key="7">
    <source>
        <dbReference type="ARBA" id="ARBA00023288"/>
    </source>
</evidence>
<feature type="domain" description="Spore germination protein N-terminal" evidence="10">
    <location>
        <begin position="31"/>
        <end position="199"/>
    </location>
</feature>
<dbReference type="InterPro" id="IPR038501">
    <property type="entry name" value="Spore_GerAC_C_sf"/>
</dbReference>
<feature type="transmembrane region" description="Helical" evidence="8">
    <location>
        <begin position="7"/>
        <end position="24"/>
    </location>
</feature>
<dbReference type="Pfam" id="PF25198">
    <property type="entry name" value="Spore_GerAC_N"/>
    <property type="match status" value="1"/>
</dbReference>
<comment type="subcellular location">
    <subcellularLocation>
        <location evidence="1">Membrane</location>
        <topology evidence="1">Lipid-anchor</topology>
    </subcellularLocation>
</comment>
<dbReference type="RefSeq" id="WP_211141644.1">
    <property type="nucleotide sequence ID" value="NZ_JAEEGB010000005.1"/>
</dbReference>
<protein>
    <submittedName>
        <fullName evidence="11">Ger(X)C family spore germination protein</fullName>
    </submittedName>
</protein>
<dbReference type="InterPro" id="IPR057336">
    <property type="entry name" value="GerAC_N"/>
</dbReference>
<evidence type="ECO:0000256" key="6">
    <source>
        <dbReference type="ARBA" id="ARBA00023139"/>
    </source>
</evidence>
<organism evidence="11 12">
    <name type="scientific">Clostridium aciditolerans</name>
    <dbReference type="NCBI Taxonomy" id="339861"/>
    <lineage>
        <taxon>Bacteria</taxon>
        <taxon>Bacillati</taxon>
        <taxon>Bacillota</taxon>
        <taxon>Clostridia</taxon>
        <taxon>Eubacteriales</taxon>
        <taxon>Clostridiaceae</taxon>
        <taxon>Clostridium</taxon>
    </lineage>
</organism>
<sequence>MTNKRNKVIILYLVISSILLYSFIGPKGELVENLEIPIGVGIDLEKKSENDISYSSHISSYLFQERKIDSTVLTGVAKNIGETREKRQLRSPKSFLLGLEAIVLLSEEYAEYGIRNEIDILLNNPQINDMAFVVICKERSEDIFKHKVKGYSSSSEFIQGLIKNAKQFNFFPEHEYTLMDTLVRIDAEGRTLLLPYIELIDGNIKLTGIALFKVDKMVAKANIEETKIINILKYSNVKGMLTIQDSSKKYINFYAESKKKVKCYKEDDKFRFVIDLSLNGPIVSNTLYANLKNDPKLLKEVAKDIEKNLKETCEDFVNNKIKEKYKIDVLGLGKFAAGKYGRGKGIDWDKVISESIIEVNVKVKIDNEGRGDY</sequence>
<keyword evidence="12" id="KW-1185">Reference proteome</keyword>
<keyword evidence="8" id="KW-0812">Transmembrane</keyword>
<dbReference type="PANTHER" id="PTHR35789:SF1">
    <property type="entry name" value="SPORE GERMINATION PROTEIN B3"/>
    <property type="match status" value="1"/>
</dbReference>
<comment type="caution">
    <text evidence="11">The sequence shown here is derived from an EMBL/GenBank/DDBJ whole genome shotgun (WGS) entry which is preliminary data.</text>
</comment>
<dbReference type="GO" id="GO:0016020">
    <property type="term" value="C:membrane"/>
    <property type="evidence" value="ECO:0007669"/>
    <property type="project" value="UniProtKB-SubCell"/>
</dbReference>
<accession>A0A934HXF7</accession>
<dbReference type="EMBL" id="JAEEGB010000005">
    <property type="protein sequence ID" value="MBI6872155.1"/>
    <property type="molecule type" value="Genomic_DNA"/>
</dbReference>
<comment type="similarity">
    <text evidence="2">Belongs to the GerABKC lipoprotein family.</text>
</comment>
<feature type="domain" description="Spore germination GerAC-like C-terminal" evidence="9">
    <location>
        <begin position="207"/>
        <end position="369"/>
    </location>
</feature>
<evidence type="ECO:0000256" key="8">
    <source>
        <dbReference type="SAM" id="Phobius"/>
    </source>
</evidence>